<dbReference type="PANTHER" id="PTHR46268">
    <property type="entry name" value="STRESS RESPONSE PROTEIN NHAX"/>
    <property type="match status" value="1"/>
</dbReference>
<dbReference type="InterPro" id="IPR006016">
    <property type="entry name" value="UspA"/>
</dbReference>
<gene>
    <name evidence="3" type="ORF">GCM10023226_05080</name>
</gene>
<proteinExistence type="inferred from homology"/>
<dbReference type="InterPro" id="IPR014729">
    <property type="entry name" value="Rossmann-like_a/b/a_fold"/>
</dbReference>
<keyword evidence="4" id="KW-1185">Reference proteome</keyword>
<protein>
    <submittedName>
        <fullName evidence="3">Universal stress protein</fullName>
    </submittedName>
</protein>
<organism evidence="3 4">
    <name type="scientific">Nocardioides nanhaiensis</name>
    <dbReference type="NCBI Taxonomy" id="1476871"/>
    <lineage>
        <taxon>Bacteria</taxon>
        <taxon>Bacillati</taxon>
        <taxon>Actinomycetota</taxon>
        <taxon>Actinomycetes</taxon>
        <taxon>Propionibacteriales</taxon>
        <taxon>Nocardioidaceae</taxon>
        <taxon>Nocardioides</taxon>
    </lineage>
</organism>
<dbReference type="SUPFAM" id="SSF52402">
    <property type="entry name" value="Adenine nucleotide alpha hydrolases-like"/>
    <property type="match status" value="1"/>
</dbReference>
<comment type="caution">
    <text evidence="3">The sequence shown here is derived from an EMBL/GenBank/DDBJ whole genome shotgun (WGS) entry which is preliminary data.</text>
</comment>
<dbReference type="PRINTS" id="PR01438">
    <property type="entry name" value="UNVRSLSTRESS"/>
</dbReference>
<comment type="similarity">
    <text evidence="1">Belongs to the universal stress protein A family.</text>
</comment>
<dbReference type="RefSeq" id="WP_345262477.1">
    <property type="nucleotide sequence ID" value="NZ_BAABIM010000001.1"/>
</dbReference>
<name>A0ABP8VVT8_9ACTN</name>
<evidence type="ECO:0000313" key="4">
    <source>
        <dbReference type="Proteomes" id="UP001500621"/>
    </source>
</evidence>
<evidence type="ECO:0000259" key="2">
    <source>
        <dbReference type="Pfam" id="PF00582"/>
    </source>
</evidence>
<dbReference type="EMBL" id="BAABIM010000001">
    <property type="protein sequence ID" value="GAA4671460.1"/>
    <property type="molecule type" value="Genomic_DNA"/>
</dbReference>
<evidence type="ECO:0000313" key="3">
    <source>
        <dbReference type="EMBL" id="GAA4671460.1"/>
    </source>
</evidence>
<dbReference type="CDD" id="cd00293">
    <property type="entry name" value="USP-like"/>
    <property type="match status" value="1"/>
</dbReference>
<dbReference type="PANTHER" id="PTHR46268:SF6">
    <property type="entry name" value="UNIVERSAL STRESS PROTEIN UP12"/>
    <property type="match status" value="1"/>
</dbReference>
<dbReference type="Proteomes" id="UP001500621">
    <property type="component" value="Unassembled WGS sequence"/>
</dbReference>
<dbReference type="Gene3D" id="3.40.50.620">
    <property type="entry name" value="HUPs"/>
    <property type="match status" value="1"/>
</dbReference>
<reference evidence="4" key="1">
    <citation type="journal article" date="2019" name="Int. J. Syst. Evol. Microbiol.">
        <title>The Global Catalogue of Microorganisms (GCM) 10K type strain sequencing project: providing services to taxonomists for standard genome sequencing and annotation.</title>
        <authorList>
            <consortium name="The Broad Institute Genomics Platform"/>
            <consortium name="The Broad Institute Genome Sequencing Center for Infectious Disease"/>
            <person name="Wu L."/>
            <person name="Ma J."/>
        </authorList>
    </citation>
    <scope>NUCLEOTIDE SEQUENCE [LARGE SCALE GENOMIC DNA]</scope>
    <source>
        <strain evidence="4">JCM 18127</strain>
    </source>
</reference>
<feature type="domain" description="UspA" evidence="2">
    <location>
        <begin position="2"/>
        <end position="140"/>
    </location>
</feature>
<evidence type="ECO:0000256" key="1">
    <source>
        <dbReference type="ARBA" id="ARBA00008791"/>
    </source>
</evidence>
<sequence>MHVIVATDGSAQAREAAAYLRSLANPASVTKVTVVAVVSPLAAVPFADDSPSGSLEELSFRRSAEKAVATLAELLADWGPEITTQVRSGSPAGELVKAARTLDAQLLVVANRSGTLGSLLLGSVSHRVMNDAPCPVLVVRPQKGAKRSR</sequence>
<accession>A0ABP8VVT8</accession>
<dbReference type="Pfam" id="PF00582">
    <property type="entry name" value="Usp"/>
    <property type="match status" value="1"/>
</dbReference>
<dbReference type="InterPro" id="IPR006015">
    <property type="entry name" value="Universal_stress_UspA"/>
</dbReference>